<proteinExistence type="predicted"/>
<name>A0A176VL91_MARPO</name>
<gene>
    <name evidence="2" type="ORF">AXG93_1618s1030</name>
</gene>
<dbReference type="AlphaFoldDB" id="A0A176VL91"/>
<dbReference type="EMBL" id="LVLJ01003349">
    <property type="protein sequence ID" value="OAE21739.1"/>
    <property type="molecule type" value="Genomic_DNA"/>
</dbReference>
<accession>A0A176VL91</accession>
<feature type="compositionally biased region" description="Low complexity" evidence="1">
    <location>
        <begin position="30"/>
        <end position="41"/>
    </location>
</feature>
<evidence type="ECO:0000313" key="3">
    <source>
        <dbReference type="Proteomes" id="UP000077202"/>
    </source>
</evidence>
<reference evidence="2" key="1">
    <citation type="submission" date="2016-03" db="EMBL/GenBank/DDBJ databases">
        <title>Mechanisms controlling the formation of the plant cell surface in tip-growing cells are functionally conserved among land plants.</title>
        <authorList>
            <person name="Honkanen S."/>
            <person name="Jones V.A."/>
            <person name="Morieri G."/>
            <person name="Champion C."/>
            <person name="Hetherington A.J."/>
            <person name="Kelly S."/>
            <person name="Saint-Marcoux D."/>
            <person name="Proust H."/>
            <person name="Prescott H."/>
            <person name="Dolan L."/>
        </authorList>
    </citation>
    <scope>NUCLEOTIDE SEQUENCE [LARGE SCALE GENOMIC DNA]</scope>
    <source>
        <tissue evidence="2">Whole gametophyte</tissue>
    </source>
</reference>
<organism evidence="2 3">
    <name type="scientific">Marchantia polymorpha subsp. ruderalis</name>
    <dbReference type="NCBI Taxonomy" id="1480154"/>
    <lineage>
        <taxon>Eukaryota</taxon>
        <taxon>Viridiplantae</taxon>
        <taxon>Streptophyta</taxon>
        <taxon>Embryophyta</taxon>
        <taxon>Marchantiophyta</taxon>
        <taxon>Marchantiopsida</taxon>
        <taxon>Marchantiidae</taxon>
        <taxon>Marchantiales</taxon>
        <taxon>Marchantiaceae</taxon>
        <taxon>Marchantia</taxon>
    </lineage>
</organism>
<evidence type="ECO:0000256" key="1">
    <source>
        <dbReference type="SAM" id="MobiDB-lite"/>
    </source>
</evidence>
<feature type="compositionally biased region" description="Basic and acidic residues" evidence="1">
    <location>
        <begin position="1"/>
        <end position="12"/>
    </location>
</feature>
<comment type="caution">
    <text evidence="2">The sequence shown here is derived from an EMBL/GenBank/DDBJ whole genome shotgun (WGS) entry which is preliminary data.</text>
</comment>
<evidence type="ECO:0000313" key="2">
    <source>
        <dbReference type="EMBL" id="OAE21739.1"/>
    </source>
</evidence>
<protein>
    <submittedName>
        <fullName evidence="2">Uncharacterized protein</fullName>
    </submittedName>
</protein>
<feature type="region of interest" description="Disordered" evidence="1">
    <location>
        <begin position="1"/>
        <end position="52"/>
    </location>
</feature>
<keyword evidence="3" id="KW-1185">Reference proteome</keyword>
<dbReference type="Proteomes" id="UP000077202">
    <property type="component" value="Unassembled WGS sequence"/>
</dbReference>
<sequence>MPVRSNRSESIRVKSQTLDGTKGQGHVEFSKLTSSSQSLDSNAPEADSSSPSDFKRNLFNSCVIGAGGHWCVLAHPPASALFLKVVEVYKSIMDYVNAEDCMQRTALHYFSESSSQLSKLPAEEEVLLAANCSDACVDFAGLPTSDIYAQPETADMSFDKDLTKRFSTSRVHSRTLDNARMVVPSARAQL</sequence>